<dbReference type="Gene3D" id="3.40.30.10">
    <property type="entry name" value="Glutaredoxin"/>
    <property type="match status" value="1"/>
</dbReference>
<dbReference type="SUPFAM" id="SSF52833">
    <property type="entry name" value="Thioredoxin-like"/>
    <property type="match status" value="1"/>
</dbReference>
<dbReference type="GO" id="GO:0008794">
    <property type="term" value="F:arsenate reductase (glutaredoxin) activity"/>
    <property type="evidence" value="ECO:0007669"/>
    <property type="project" value="UniProtKB-UniRule"/>
</dbReference>
<dbReference type="EMBL" id="JOKH01000004">
    <property type="protein sequence ID" value="KEQ16724.1"/>
    <property type="molecule type" value="Genomic_DNA"/>
</dbReference>
<accession>A0A081NE51</accession>
<proteinExistence type="inferred from homology"/>
<dbReference type="STRING" id="1137799.GZ78_18695"/>
<comment type="catalytic activity">
    <reaction evidence="4">
        <text>[glutaredoxin]-dithiol + arsenate + glutathione + H(+) = glutathionyl-S-S-[glutaredoxin] + arsenite + H2O</text>
        <dbReference type="Rhea" id="RHEA:22016"/>
        <dbReference type="Rhea" id="RHEA-COMP:10729"/>
        <dbReference type="Rhea" id="RHEA-COMP:17668"/>
        <dbReference type="ChEBI" id="CHEBI:15377"/>
        <dbReference type="ChEBI" id="CHEBI:15378"/>
        <dbReference type="ChEBI" id="CHEBI:29242"/>
        <dbReference type="ChEBI" id="CHEBI:29950"/>
        <dbReference type="ChEBI" id="CHEBI:48597"/>
        <dbReference type="ChEBI" id="CHEBI:57925"/>
        <dbReference type="ChEBI" id="CHEBI:146199"/>
        <dbReference type="EC" id="1.20.4.1"/>
    </reaction>
</comment>
<dbReference type="Proteomes" id="UP000028073">
    <property type="component" value="Unassembled WGS sequence"/>
</dbReference>
<gene>
    <name evidence="5" type="ORF">GZ78_18695</name>
</gene>
<dbReference type="InterPro" id="IPR006659">
    <property type="entry name" value="Arsenate_reductase"/>
</dbReference>
<dbReference type="PANTHER" id="PTHR30041">
    <property type="entry name" value="ARSENATE REDUCTASE"/>
    <property type="match status" value="1"/>
</dbReference>
<evidence type="ECO:0000256" key="3">
    <source>
        <dbReference type="PROSITE-ProRule" id="PRU01282"/>
    </source>
</evidence>
<dbReference type="eggNOG" id="COG1393">
    <property type="taxonomic scope" value="Bacteria"/>
</dbReference>
<dbReference type="OrthoDB" id="9790554at2"/>
<comment type="similarity">
    <text evidence="1 3 4">Belongs to the ArsC family.</text>
</comment>
<dbReference type="EC" id="1.20.4.1" evidence="4"/>
<name>A0A081NE51_9GAMM</name>
<organism evidence="5 6">
    <name type="scientific">Endozoicomonas numazuensis</name>
    <dbReference type="NCBI Taxonomy" id="1137799"/>
    <lineage>
        <taxon>Bacteria</taxon>
        <taxon>Pseudomonadati</taxon>
        <taxon>Pseudomonadota</taxon>
        <taxon>Gammaproteobacteria</taxon>
        <taxon>Oceanospirillales</taxon>
        <taxon>Endozoicomonadaceae</taxon>
        <taxon>Endozoicomonas</taxon>
    </lineage>
</organism>
<protein>
    <recommendedName>
        <fullName evidence="4">Arsenate reductase</fullName>
        <ecNumber evidence="4">1.20.4.1</ecNumber>
    </recommendedName>
</protein>
<dbReference type="PROSITE" id="PS51353">
    <property type="entry name" value="ARSC"/>
    <property type="match status" value="1"/>
</dbReference>
<dbReference type="AlphaFoldDB" id="A0A081NE51"/>
<dbReference type="Pfam" id="PF03960">
    <property type="entry name" value="ArsC"/>
    <property type="match status" value="1"/>
</dbReference>
<sequence length="114" mass="12970">MSVTIYHNPRCSKSRQTLALIEEKGITPEVVLYLETPPSKEALGDILKQLDKKPEELMRKGEQEYKDHIKGQDLSAQQQIEKMVAYPKMIERPIVVCNGQARVGRPPESVLEIL</sequence>
<reference evidence="5 6" key="1">
    <citation type="submission" date="2014-06" db="EMBL/GenBank/DDBJ databases">
        <title>Whole Genome Sequences of Three Symbiotic Endozoicomonas Bacteria.</title>
        <authorList>
            <person name="Neave M.J."/>
            <person name="Apprill A."/>
            <person name="Voolstra C.R."/>
        </authorList>
    </citation>
    <scope>NUCLEOTIDE SEQUENCE [LARGE SCALE GENOMIC DNA]</scope>
    <source>
        <strain evidence="5 6">DSM 25634</strain>
    </source>
</reference>
<dbReference type="InterPro" id="IPR036249">
    <property type="entry name" value="Thioredoxin-like_sf"/>
</dbReference>
<comment type="caution">
    <text evidence="5">The sequence shown here is derived from an EMBL/GenBank/DDBJ whole genome shotgun (WGS) entry which is preliminary data.</text>
</comment>
<dbReference type="PANTHER" id="PTHR30041:SF4">
    <property type="entry name" value="ARSENATE REDUCTASE"/>
    <property type="match status" value="1"/>
</dbReference>
<keyword evidence="6" id="KW-1185">Reference proteome</keyword>
<evidence type="ECO:0000256" key="2">
    <source>
        <dbReference type="ARBA" id="ARBA00023002"/>
    </source>
</evidence>
<evidence type="ECO:0000256" key="4">
    <source>
        <dbReference type="RuleBase" id="RU362029"/>
    </source>
</evidence>
<dbReference type="InterPro" id="IPR006660">
    <property type="entry name" value="Arsenate_reductase-like"/>
</dbReference>
<dbReference type="RefSeq" id="WP_034838762.1">
    <property type="nucleotide sequence ID" value="NZ_JOKH01000004.1"/>
</dbReference>
<evidence type="ECO:0000313" key="5">
    <source>
        <dbReference type="EMBL" id="KEQ16724.1"/>
    </source>
</evidence>
<evidence type="ECO:0000256" key="1">
    <source>
        <dbReference type="ARBA" id="ARBA00007198"/>
    </source>
</evidence>
<dbReference type="NCBIfam" id="TIGR00014">
    <property type="entry name" value="arsC"/>
    <property type="match status" value="1"/>
</dbReference>
<keyword evidence="2 4" id="KW-0560">Oxidoreductase</keyword>
<dbReference type="CDD" id="cd03034">
    <property type="entry name" value="ArsC_ArsC"/>
    <property type="match status" value="1"/>
</dbReference>
<evidence type="ECO:0000313" key="6">
    <source>
        <dbReference type="Proteomes" id="UP000028073"/>
    </source>
</evidence>